<reference evidence="1" key="1">
    <citation type="submission" date="2009-10" db="EMBL/GenBank/DDBJ databases">
        <title>Complete sequence of Bacillus selenitireducens MLS10.</title>
        <authorList>
            <consortium name="US DOE Joint Genome Institute"/>
            <person name="Lucas S."/>
            <person name="Copeland A."/>
            <person name="Lapidus A."/>
            <person name="Glavina del Rio T."/>
            <person name="Dalin E."/>
            <person name="Tice H."/>
            <person name="Bruce D."/>
            <person name="Goodwin L."/>
            <person name="Pitluck S."/>
            <person name="Sims D."/>
            <person name="Brettin T."/>
            <person name="Detter J.C."/>
            <person name="Han C."/>
            <person name="Larimer F."/>
            <person name="Land M."/>
            <person name="Hauser L."/>
            <person name="Kyrpides N."/>
            <person name="Ovchinnikova G."/>
            <person name="Stolz J."/>
        </authorList>
    </citation>
    <scope>NUCLEOTIDE SEQUENCE [LARGE SCALE GENOMIC DNA]</scope>
    <source>
        <strain evidence="1">MLS10</strain>
    </source>
</reference>
<protein>
    <submittedName>
        <fullName evidence="1">Uncharacterized protein</fullName>
    </submittedName>
</protein>
<dbReference type="STRING" id="439292.Bsel_2997"/>
<proteinExistence type="predicted"/>
<gene>
    <name evidence="1" type="ordered locus">Bsel_2997</name>
</gene>
<organism evidence="1 2">
    <name type="scientific">Bacillus selenitireducens (strain ATCC 700615 / DSM 15326 / MLS10)</name>
    <dbReference type="NCBI Taxonomy" id="439292"/>
    <lineage>
        <taxon>Bacteria</taxon>
        <taxon>Bacillati</taxon>
        <taxon>Bacillota</taxon>
        <taxon>Bacilli</taxon>
        <taxon>Bacillales</taxon>
        <taxon>Bacillaceae</taxon>
        <taxon>Salisediminibacterium</taxon>
    </lineage>
</organism>
<dbReference type="AlphaFoldDB" id="D6XZX7"/>
<dbReference type="eggNOG" id="ENOG5033DI6">
    <property type="taxonomic scope" value="Bacteria"/>
</dbReference>
<dbReference type="Proteomes" id="UP000000271">
    <property type="component" value="Chromosome"/>
</dbReference>
<evidence type="ECO:0000313" key="1">
    <source>
        <dbReference type="EMBL" id="ADI00479.1"/>
    </source>
</evidence>
<dbReference type="HOGENOM" id="CLU_214804_0_0_9"/>
<name>D6XZX7_BACIE</name>
<accession>D6XZX7</accession>
<dbReference type="EMBL" id="CP001791">
    <property type="protein sequence ID" value="ADI00479.1"/>
    <property type="molecule type" value="Genomic_DNA"/>
</dbReference>
<keyword evidence="2" id="KW-1185">Reference proteome</keyword>
<evidence type="ECO:0000313" key="2">
    <source>
        <dbReference type="Proteomes" id="UP000000271"/>
    </source>
</evidence>
<dbReference type="KEGG" id="bse:Bsel_2997"/>
<sequence>MTPRQFIDQLYLSLLEQGWKLPDIDAMDIFYYLHLLKVKGKTQQTYIEDVL</sequence>
<dbReference type="RefSeq" id="WP_013173886.1">
    <property type="nucleotide sequence ID" value="NC_014219.1"/>
</dbReference>